<dbReference type="EMBL" id="JAACJJ010000030">
    <property type="protein sequence ID" value="KAF5318498.1"/>
    <property type="molecule type" value="Genomic_DNA"/>
</dbReference>
<gene>
    <name evidence="1" type="ORF">D9619_011036</name>
</gene>
<evidence type="ECO:0000313" key="1">
    <source>
        <dbReference type="EMBL" id="KAF5318498.1"/>
    </source>
</evidence>
<reference evidence="1 2" key="1">
    <citation type="journal article" date="2020" name="ISME J.">
        <title>Uncovering the hidden diversity of litter-decomposition mechanisms in mushroom-forming fungi.</title>
        <authorList>
            <person name="Floudas D."/>
            <person name="Bentzer J."/>
            <person name="Ahren D."/>
            <person name="Johansson T."/>
            <person name="Persson P."/>
            <person name="Tunlid A."/>
        </authorList>
    </citation>
    <scope>NUCLEOTIDE SEQUENCE [LARGE SCALE GENOMIC DNA]</scope>
    <source>
        <strain evidence="1 2">CBS 101986</strain>
    </source>
</reference>
<accession>A0A8H5B8J3</accession>
<dbReference type="Proteomes" id="UP000567179">
    <property type="component" value="Unassembled WGS sequence"/>
</dbReference>
<organism evidence="1 2">
    <name type="scientific">Psilocybe cf. subviscida</name>
    <dbReference type="NCBI Taxonomy" id="2480587"/>
    <lineage>
        <taxon>Eukaryota</taxon>
        <taxon>Fungi</taxon>
        <taxon>Dikarya</taxon>
        <taxon>Basidiomycota</taxon>
        <taxon>Agaricomycotina</taxon>
        <taxon>Agaricomycetes</taxon>
        <taxon>Agaricomycetidae</taxon>
        <taxon>Agaricales</taxon>
        <taxon>Agaricineae</taxon>
        <taxon>Strophariaceae</taxon>
        <taxon>Psilocybe</taxon>
    </lineage>
</organism>
<evidence type="ECO:0000313" key="2">
    <source>
        <dbReference type="Proteomes" id="UP000567179"/>
    </source>
</evidence>
<name>A0A8H5B8J3_9AGAR</name>
<proteinExistence type="predicted"/>
<protein>
    <submittedName>
        <fullName evidence="1">Uncharacterized protein</fullName>
    </submittedName>
</protein>
<comment type="caution">
    <text evidence="1">The sequence shown here is derived from an EMBL/GenBank/DDBJ whole genome shotgun (WGS) entry which is preliminary data.</text>
</comment>
<keyword evidence="2" id="KW-1185">Reference proteome</keyword>
<dbReference type="AlphaFoldDB" id="A0A8H5B8J3"/>
<dbReference type="OrthoDB" id="1884855at2759"/>
<sequence length="178" mass="19753">MASSSSNTNTASARTPNVLPLLLCETLGFFQQHHLDDITNVANNAVQDGVNGMEESLNKWADERVSLETTARKAGSRTTSIFTPMRRPMESSRVPSHSRRHWSTTPITFLISSKRGISEISSCLHWTYLPHQAGLDLTVTPEKEPELTHEVEELKKQLDGPLVFSQFSPLICSLHLGA</sequence>